<evidence type="ECO:0000313" key="6">
    <source>
        <dbReference type="Proteomes" id="UP000611629"/>
    </source>
</evidence>
<name>A0A974BHJ4_SEDHY</name>
<dbReference type="Pfam" id="PF03061">
    <property type="entry name" value="4HBT"/>
    <property type="match status" value="1"/>
</dbReference>
<protein>
    <submittedName>
        <fullName evidence="5">Acyl-CoA thioesterase</fullName>
    </submittedName>
</protein>
<dbReference type="PANTHER" id="PTHR11049">
    <property type="entry name" value="ACYL COENZYME A THIOESTER HYDROLASE"/>
    <property type="match status" value="1"/>
</dbReference>
<gene>
    <name evidence="5" type="ORF">HZF24_03650</name>
</gene>
<dbReference type="Gene3D" id="3.10.129.10">
    <property type="entry name" value="Hotdog Thioesterase"/>
    <property type="match status" value="1"/>
</dbReference>
<keyword evidence="6" id="KW-1185">Reference proteome</keyword>
<dbReference type="PROSITE" id="PS51770">
    <property type="entry name" value="HOTDOG_ACOT"/>
    <property type="match status" value="1"/>
</dbReference>
<dbReference type="InterPro" id="IPR033120">
    <property type="entry name" value="HOTDOG_ACOT"/>
</dbReference>
<evidence type="ECO:0000256" key="2">
    <source>
        <dbReference type="ARBA" id="ARBA00022801"/>
    </source>
</evidence>
<reference evidence="5" key="1">
    <citation type="submission" date="2020-07" db="EMBL/GenBank/DDBJ databases">
        <title>Genomic analysis of a strain of Sedimentibacter Hydroxybenzoicus DSM7310.</title>
        <authorList>
            <person name="Ma S."/>
        </authorList>
    </citation>
    <scope>NUCLEOTIDE SEQUENCE</scope>
    <source>
        <strain evidence="5">DSM 7310</strain>
    </source>
</reference>
<evidence type="ECO:0000256" key="1">
    <source>
        <dbReference type="ARBA" id="ARBA00010458"/>
    </source>
</evidence>
<dbReference type="GO" id="GO:0006637">
    <property type="term" value="P:acyl-CoA metabolic process"/>
    <property type="evidence" value="ECO:0007669"/>
    <property type="project" value="TreeGrafter"/>
</dbReference>
<feature type="domain" description="HotDog ACOT-type" evidence="4">
    <location>
        <begin position="1"/>
        <end position="110"/>
    </location>
</feature>
<dbReference type="GO" id="GO:0005737">
    <property type="term" value="C:cytoplasm"/>
    <property type="evidence" value="ECO:0007669"/>
    <property type="project" value="TreeGrafter"/>
</dbReference>
<comment type="caution">
    <text evidence="5">The sequence shown here is derived from an EMBL/GenBank/DDBJ whole genome shotgun (WGS) entry which is preliminary data.</text>
</comment>
<comment type="similarity">
    <text evidence="1">Belongs to the acyl coenzyme A hydrolase family.</text>
</comment>
<dbReference type="InterPro" id="IPR006683">
    <property type="entry name" value="Thioestr_dom"/>
</dbReference>
<evidence type="ECO:0000256" key="3">
    <source>
        <dbReference type="PROSITE-ProRule" id="PRU01106"/>
    </source>
</evidence>
<dbReference type="SUPFAM" id="SSF54637">
    <property type="entry name" value="Thioesterase/thiol ester dehydrase-isomerase"/>
    <property type="match status" value="1"/>
</dbReference>
<dbReference type="AlphaFoldDB" id="A0A974BHJ4"/>
<dbReference type="GO" id="GO:0052816">
    <property type="term" value="F:long-chain fatty acyl-CoA hydrolase activity"/>
    <property type="evidence" value="ECO:0007669"/>
    <property type="project" value="TreeGrafter"/>
</dbReference>
<sequence length="141" mass="15610">MKKYICSRLVKSEELNHHGTLFAGRTAEWFVESAFVAAASTLGDPKHVVCLNIHGLLFRSPVDKGDIVTFTSKVVHLGKSSIVVYTKMTTELAKTTPVDGFITFISVDCKGNKVVHSLSLDETTDEEELKLRETAKNLNKK</sequence>
<dbReference type="EMBL" id="JACBNQ010000002">
    <property type="protein sequence ID" value="NYB73228.1"/>
    <property type="molecule type" value="Genomic_DNA"/>
</dbReference>
<dbReference type="RefSeq" id="WP_179236912.1">
    <property type="nucleotide sequence ID" value="NZ_JACBNQ010000002.1"/>
</dbReference>
<accession>A0A974BHJ4</accession>
<evidence type="ECO:0000259" key="4">
    <source>
        <dbReference type="PROSITE" id="PS51770"/>
    </source>
</evidence>
<dbReference type="InterPro" id="IPR040170">
    <property type="entry name" value="Cytosol_ACT"/>
</dbReference>
<dbReference type="InterPro" id="IPR029069">
    <property type="entry name" value="HotDog_dom_sf"/>
</dbReference>
<dbReference type="Proteomes" id="UP000611629">
    <property type="component" value="Unassembled WGS sequence"/>
</dbReference>
<proteinExistence type="inferred from homology"/>
<keyword evidence="2 3" id="KW-0378">Hydrolase</keyword>
<evidence type="ECO:0000313" key="5">
    <source>
        <dbReference type="EMBL" id="NYB73228.1"/>
    </source>
</evidence>
<organism evidence="5 6">
    <name type="scientific">Sedimentibacter hydroxybenzoicus DSM 7310</name>
    <dbReference type="NCBI Taxonomy" id="1123245"/>
    <lineage>
        <taxon>Bacteria</taxon>
        <taxon>Bacillati</taxon>
        <taxon>Bacillota</taxon>
        <taxon>Tissierellia</taxon>
        <taxon>Sedimentibacter</taxon>
    </lineage>
</organism>